<proteinExistence type="predicted"/>
<reference evidence="1 2" key="1">
    <citation type="submission" date="2018-05" db="EMBL/GenBank/DDBJ databases">
        <authorList>
            <person name="Datahose"/>
        </authorList>
    </citation>
    <scope>NUCLEOTIDE SEQUENCE</scope>
</reference>
<evidence type="ECO:0000313" key="2">
    <source>
        <dbReference type="Proteomes" id="UP000265100"/>
    </source>
</evidence>
<reference evidence="2" key="2">
    <citation type="submission" date="2023-03" db="EMBL/GenBank/DDBJ databases">
        <authorList>
            <consortium name="Wellcome Sanger Institute Data Sharing"/>
        </authorList>
    </citation>
    <scope>NUCLEOTIDE SEQUENCE [LARGE SCALE GENOMIC DNA]</scope>
</reference>
<reference evidence="1" key="4">
    <citation type="submission" date="2025-09" db="UniProtKB">
        <authorList>
            <consortium name="Ensembl"/>
        </authorList>
    </citation>
    <scope>IDENTIFICATION</scope>
</reference>
<reference evidence="1" key="3">
    <citation type="submission" date="2025-08" db="UniProtKB">
        <authorList>
            <consortium name="Ensembl"/>
        </authorList>
    </citation>
    <scope>IDENTIFICATION</scope>
</reference>
<dbReference type="Proteomes" id="UP000265100">
    <property type="component" value="Chromosome 7"/>
</dbReference>
<evidence type="ECO:0000313" key="1">
    <source>
        <dbReference type="Ensembl" id="ENSACLP00000029825.2"/>
    </source>
</evidence>
<keyword evidence="2" id="KW-1185">Reference proteome</keyword>
<dbReference type="GeneTree" id="ENSGT00940000179042"/>
<name>A0A3P8QJP3_ASTCA</name>
<dbReference type="Bgee" id="ENSACLG00000020204">
    <property type="expression patterns" value="Expressed in spleen and 2 other cell types or tissues"/>
</dbReference>
<accession>A0A3P8QJP3</accession>
<dbReference type="AlphaFoldDB" id="A0A3P8QJP3"/>
<dbReference type="Ensembl" id="ENSACLT00000030529.2">
    <property type="protein sequence ID" value="ENSACLP00000029825.2"/>
    <property type="gene ID" value="ENSACLG00000020204.2"/>
</dbReference>
<dbReference type="OMA" id="WIKFSAC"/>
<protein>
    <submittedName>
        <fullName evidence="1">Uncharacterized protein</fullName>
    </submittedName>
</protein>
<organism evidence="1 2">
    <name type="scientific">Astatotilapia calliptera</name>
    <name type="common">Eastern happy</name>
    <name type="synonym">Chromis callipterus</name>
    <dbReference type="NCBI Taxonomy" id="8154"/>
    <lineage>
        <taxon>Eukaryota</taxon>
        <taxon>Metazoa</taxon>
        <taxon>Chordata</taxon>
        <taxon>Craniata</taxon>
        <taxon>Vertebrata</taxon>
        <taxon>Euteleostomi</taxon>
        <taxon>Actinopterygii</taxon>
        <taxon>Neopterygii</taxon>
        <taxon>Teleostei</taxon>
        <taxon>Neoteleostei</taxon>
        <taxon>Acanthomorphata</taxon>
        <taxon>Ovalentaria</taxon>
        <taxon>Cichlomorphae</taxon>
        <taxon>Cichliformes</taxon>
        <taxon>Cichlidae</taxon>
        <taxon>African cichlids</taxon>
        <taxon>Pseudocrenilabrinae</taxon>
        <taxon>Haplochromini</taxon>
        <taxon>Astatotilapia</taxon>
    </lineage>
</organism>
<sequence length="97" mass="11012">MEDKSLCKLRIWIKFSACPYTTNSTWLMAKCLSVSTRQNEFLNDDHSHPHFTCVRKFCPYIGFQHAATADDSGSSNGYEQLCSCEIIPSVWLTLTLA</sequence>